<evidence type="ECO:0000256" key="4">
    <source>
        <dbReference type="SAM" id="MobiDB-lite"/>
    </source>
</evidence>
<evidence type="ECO:0000256" key="3">
    <source>
        <dbReference type="ARBA" id="ARBA00022917"/>
    </source>
</evidence>
<keyword evidence="3" id="KW-0648">Protein biosynthesis</keyword>
<evidence type="ECO:0000259" key="5">
    <source>
        <dbReference type="SMART" id="SM00543"/>
    </source>
</evidence>
<dbReference type="InterPro" id="IPR003890">
    <property type="entry name" value="MIF4G-like_typ-3"/>
</dbReference>
<keyword evidence="7" id="KW-1185">Reference proteome</keyword>
<dbReference type="PANTHER" id="PTHR23253">
    <property type="entry name" value="EUKARYOTIC TRANSLATION INITIATION FACTOR 4 GAMMA"/>
    <property type="match status" value="1"/>
</dbReference>
<reference evidence="6 7" key="1">
    <citation type="submission" date="2024-05" db="EMBL/GenBank/DDBJ databases">
        <authorList>
            <person name="Wallberg A."/>
        </authorList>
    </citation>
    <scope>NUCLEOTIDE SEQUENCE [LARGE SCALE GENOMIC DNA]</scope>
</reference>
<accession>A0AAV2SD17</accession>
<evidence type="ECO:0000256" key="2">
    <source>
        <dbReference type="ARBA" id="ARBA00022540"/>
    </source>
</evidence>
<dbReference type="SUPFAM" id="SSF48371">
    <property type="entry name" value="ARM repeat"/>
    <property type="match status" value="1"/>
</dbReference>
<gene>
    <name evidence="6" type="ORF">MNOR_LOCUS34783</name>
</gene>
<dbReference type="InterPro" id="IPR016024">
    <property type="entry name" value="ARM-type_fold"/>
</dbReference>
<keyword evidence="2" id="KW-0396">Initiation factor</keyword>
<evidence type="ECO:0000313" key="7">
    <source>
        <dbReference type="Proteomes" id="UP001497623"/>
    </source>
</evidence>
<name>A0AAV2SD17_MEGNR</name>
<sequence length="268" mass="30552">FYLAMPEGPPGGTIIGDGDGEGESWQLRRSDNPWKPNAHHGQSEVYRRMLGILNRVTHQSLSTLMEQAQQLPLSDPEHLPHILALFIGKAQDEPMFSPVYSQMCRELSDMLGLQDAISIACENHFQENYIALLQYEDQFQGNISCELVHEEIHARKRLIGHMRFLSELQRVGIIETEQLAATIQILLLHEDARSLELLCRFMAYTGQSLERSHQDLINRSCDYLERHLNGGLLSPRLRFLIQDTMDLRGNGWRPRGGHHHSAGRNGRG</sequence>
<dbReference type="PANTHER" id="PTHR23253:SF9">
    <property type="entry name" value="EUKARYOTIC TRANSLATION INITIATION FACTOR 4 GAMMA 2"/>
    <property type="match status" value="1"/>
</dbReference>
<protein>
    <recommendedName>
        <fullName evidence="5">MIF4G domain-containing protein</fullName>
    </recommendedName>
</protein>
<dbReference type="Gene3D" id="1.25.40.180">
    <property type="match status" value="1"/>
</dbReference>
<evidence type="ECO:0000313" key="6">
    <source>
        <dbReference type="EMBL" id="CAL4176340.1"/>
    </source>
</evidence>
<feature type="region of interest" description="Disordered" evidence="4">
    <location>
        <begin position="1"/>
        <end position="22"/>
    </location>
</feature>
<evidence type="ECO:0000256" key="1">
    <source>
        <dbReference type="ARBA" id="ARBA00005775"/>
    </source>
</evidence>
<dbReference type="Proteomes" id="UP001497623">
    <property type="component" value="Unassembled WGS sequence"/>
</dbReference>
<feature type="domain" description="MIF4G" evidence="5">
    <location>
        <begin position="46"/>
        <end position="251"/>
    </location>
</feature>
<comment type="similarity">
    <text evidence="1">Belongs to the eukaryotic initiation factor 4G family.</text>
</comment>
<dbReference type="SMART" id="SM00543">
    <property type="entry name" value="MIF4G"/>
    <property type="match status" value="1"/>
</dbReference>
<proteinExistence type="inferred from homology"/>
<feature type="non-terminal residue" evidence="6">
    <location>
        <position position="1"/>
    </location>
</feature>
<organism evidence="6 7">
    <name type="scientific">Meganyctiphanes norvegica</name>
    <name type="common">Northern krill</name>
    <name type="synonym">Thysanopoda norvegica</name>
    <dbReference type="NCBI Taxonomy" id="48144"/>
    <lineage>
        <taxon>Eukaryota</taxon>
        <taxon>Metazoa</taxon>
        <taxon>Ecdysozoa</taxon>
        <taxon>Arthropoda</taxon>
        <taxon>Crustacea</taxon>
        <taxon>Multicrustacea</taxon>
        <taxon>Malacostraca</taxon>
        <taxon>Eumalacostraca</taxon>
        <taxon>Eucarida</taxon>
        <taxon>Euphausiacea</taxon>
        <taxon>Euphausiidae</taxon>
        <taxon>Meganyctiphanes</taxon>
    </lineage>
</organism>
<dbReference type="GO" id="GO:0016281">
    <property type="term" value="C:eukaryotic translation initiation factor 4F complex"/>
    <property type="evidence" value="ECO:0007669"/>
    <property type="project" value="TreeGrafter"/>
</dbReference>
<dbReference type="Pfam" id="PF02854">
    <property type="entry name" value="MIF4G"/>
    <property type="match status" value="1"/>
</dbReference>
<dbReference type="AlphaFoldDB" id="A0AAV2SD17"/>
<comment type="caution">
    <text evidence="6">The sequence shown here is derived from an EMBL/GenBank/DDBJ whole genome shotgun (WGS) entry which is preliminary data.</text>
</comment>
<dbReference type="GO" id="GO:0003743">
    <property type="term" value="F:translation initiation factor activity"/>
    <property type="evidence" value="ECO:0007669"/>
    <property type="project" value="UniProtKB-KW"/>
</dbReference>
<dbReference type="EMBL" id="CAXKWB010054926">
    <property type="protein sequence ID" value="CAL4176340.1"/>
    <property type="molecule type" value="Genomic_DNA"/>
</dbReference>
<dbReference type="GO" id="GO:0003729">
    <property type="term" value="F:mRNA binding"/>
    <property type="evidence" value="ECO:0007669"/>
    <property type="project" value="TreeGrafter"/>
</dbReference>